<dbReference type="RefSeq" id="WP_013559181.1">
    <property type="nucleotide sequence ID" value="NC_014960.1"/>
</dbReference>
<dbReference type="HOGENOM" id="CLU_2505543_0_0_0"/>
<dbReference type="OrthoDB" id="9814556at2"/>
<proteinExistence type="predicted"/>
<dbReference type="KEGG" id="atm:ANT_07540"/>
<gene>
    <name evidence="1" type="ordered locus">ANT_07540</name>
</gene>
<organism evidence="1 2">
    <name type="scientific">Anaerolinea thermophila (strain DSM 14523 / JCM 11388 / NBRC 100420 / UNI-1)</name>
    <dbReference type="NCBI Taxonomy" id="926569"/>
    <lineage>
        <taxon>Bacteria</taxon>
        <taxon>Bacillati</taxon>
        <taxon>Chloroflexota</taxon>
        <taxon>Anaerolineae</taxon>
        <taxon>Anaerolineales</taxon>
        <taxon>Anaerolineaceae</taxon>
        <taxon>Anaerolinea</taxon>
    </lineage>
</organism>
<evidence type="ECO:0000313" key="2">
    <source>
        <dbReference type="Proteomes" id="UP000008922"/>
    </source>
</evidence>
<dbReference type="Proteomes" id="UP000008922">
    <property type="component" value="Chromosome"/>
</dbReference>
<accession>E8N2I2</accession>
<reference evidence="1 2" key="1">
    <citation type="submission" date="2010-12" db="EMBL/GenBank/DDBJ databases">
        <title>Whole genome sequence of Anaerolinea thermophila UNI-1.</title>
        <authorList>
            <person name="Narita-Yamada S."/>
            <person name="Kishi E."/>
            <person name="Watanabe Y."/>
            <person name="Takasaki K."/>
            <person name="Ankai A."/>
            <person name="Oguchi A."/>
            <person name="Fukui S."/>
            <person name="Takahashi M."/>
            <person name="Yashiro I."/>
            <person name="Hosoyama A."/>
            <person name="Sekiguchi Y."/>
            <person name="Hanada S."/>
            <person name="Fujita N."/>
        </authorList>
    </citation>
    <scope>NUCLEOTIDE SEQUENCE [LARGE SCALE GENOMIC DNA]</scope>
    <source>
        <strain evidence="2">DSM 14523 / JCM 11388 / NBRC 100420 / UNI-1</strain>
    </source>
</reference>
<dbReference type="EMBL" id="AP012029">
    <property type="protein sequence ID" value="BAJ62788.1"/>
    <property type="molecule type" value="Genomic_DNA"/>
</dbReference>
<keyword evidence="2" id="KW-1185">Reference proteome</keyword>
<dbReference type="eggNOG" id="COG1233">
    <property type="taxonomic scope" value="Bacteria"/>
</dbReference>
<evidence type="ECO:0000313" key="1">
    <source>
        <dbReference type="EMBL" id="BAJ62788.1"/>
    </source>
</evidence>
<dbReference type="AlphaFoldDB" id="E8N2I2"/>
<protein>
    <submittedName>
        <fullName evidence="1">Oxidoreductase</fullName>
    </submittedName>
</protein>
<dbReference type="STRING" id="926569.ANT_07540"/>
<dbReference type="InParanoid" id="E8N2I2"/>
<sequence length="85" mass="9653">MVDVATPLTFQRYTGNWRGSFEGWLMTPKEGFLRMKKTLTTVKNFYMVGQWVQPGGGLPSGVSTAREVIAQICREDGKRFQTFTD</sequence>
<name>E8N2I2_ANATU</name>